<accession>A0A8S2FYI4</accession>
<dbReference type="EMBL" id="CAJNOK010048164">
    <property type="protein sequence ID" value="CAF1590936.1"/>
    <property type="molecule type" value="Genomic_DNA"/>
</dbReference>
<evidence type="ECO:0000313" key="3">
    <source>
        <dbReference type="Proteomes" id="UP000677228"/>
    </source>
</evidence>
<organism evidence="1 3">
    <name type="scientific">Didymodactylos carnosus</name>
    <dbReference type="NCBI Taxonomy" id="1234261"/>
    <lineage>
        <taxon>Eukaryota</taxon>
        <taxon>Metazoa</taxon>
        <taxon>Spiralia</taxon>
        <taxon>Gnathifera</taxon>
        <taxon>Rotifera</taxon>
        <taxon>Eurotatoria</taxon>
        <taxon>Bdelloidea</taxon>
        <taxon>Philodinida</taxon>
        <taxon>Philodinidae</taxon>
        <taxon>Didymodactylos</taxon>
    </lineage>
</organism>
<protein>
    <submittedName>
        <fullName evidence="1">Uncharacterized protein</fullName>
    </submittedName>
</protein>
<dbReference type="Proteomes" id="UP000682733">
    <property type="component" value="Unassembled WGS sequence"/>
</dbReference>
<evidence type="ECO:0000313" key="1">
    <source>
        <dbReference type="EMBL" id="CAF1590936.1"/>
    </source>
</evidence>
<gene>
    <name evidence="1" type="ORF">OVA965_LOCUS41541</name>
    <name evidence="2" type="ORF">TMI583_LOCUS43216</name>
</gene>
<sequence>MIHTDLYTIPYLTNYIELQSISSSSYKYNRNNNEIFSYIKTLSTDMQYGTQLTNHHNQYYYSNINKVECFIDNQYGYNLPTEYLYRNIIDTSKLNKIHIFITNTTATENIDYIKS</sequence>
<proteinExistence type="predicted"/>
<comment type="caution">
    <text evidence="1">The sequence shown here is derived from an EMBL/GenBank/DDBJ whole genome shotgun (WGS) entry which is preliminary data.</text>
</comment>
<name>A0A8S2FYI4_9BILA</name>
<dbReference type="AlphaFoldDB" id="A0A8S2FYI4"/>
<dbReference type="EMBL" id="CAJOBA010071581">
    <property type="protein sequence ID" value="CAF4394771.1"/>
    <property type="molecule type" value="Genomic_DNA"/>
</dbReference>
<evidence type="ECO:0000313" key="2">
    <source>
        <dbReference type="EMBL" id="CAF4394771.1"/>
    </source>
</evidence>
<reference evidence="1" key="1">
    <citation type="submission" date="2021-02" db="EMBL/GenBank/DDBJ databases">
        <authorList>
            <person name="Nowell W R."/>
        </authorList>
    </citation>
    <scope>NUCLEOTIDE SEQUENCE</scope>
</reference>
<dbReference type="Proteomes" id="UP000677228">
    <property type="component" value="Unassembled WGS sequence"/>
</dbReference>